<evidence type="ECO:0000256" key="8">
    <source>
        <dbReference type="ARBA" id="ARBA00023170"/>
    </source>
</evidence>
<keyword evidence="10" id="KW-0393">Immunoglobulin domain</keyword>
<dbReference type="InterPro" id="IPR052672">
    <property type="entry name" value="Type1_Cytokine_Rcpt_Type2"/>
</dbReference>
<sequence>MTDSSAGQSGEEFRHSRDTCLNVTMGSSHHLLLFLMFLHYAVGSTKSCVKVLPDSSGNIVVEVGKDFTATCHLLEGSAYTSDDIEWLLNNVSIAKQFYRKINETSVSVTIGITSDMSGLLLCKAAKTSLSYVPECKYGIFLRTGYPPLKPKNLSCIAVQEDKDFSPYLNCSWDTGLRNPLIDTNYIVNVHGLDKPLKAVCNQRLARSCIVDLETFPNHMYLTLSVEVKNVLGSEKSEELQNEASYFAKPNPPLNVQVLAEVNFPTCLMVTWNHPIDRTTLKLSYVIKYRKAASDVWIEVPERFTGGNIESFRLQSLEPYTQYVVQMRCIGENNSSYWSNWSARVTNSTAEAKPASAPDLWRIIQPTSNSRNITLMWKAPVKANGKILVYNLNISQDNEMFGSHYIRADELSQMYSLELPRRKTVSIEITVNNSVGVSPKATLFIPRSDNELPGVEDMSWSVRDKKLQVKWTAVRPHHPALHLSEYLLEWVKTELPVDWQRVPNNVTITTLNADLEKFRRYNISVYPIYKYFSHQMWHLQAGRPVTRPAYIQQGIPSEGPTVTVTKSKKNSAELTWKEIPLDSQQGFITNYTIFYAIGNTKQWKSVTVGPDVHSHVLTDLASETDYVVNVVVSTEVGATKGMDCTFKTMKYGDGEVEVIVVVVCLSFLFLSVFFIMLCLRKREVIKKLLWPQVPDPSDSSIAHWSPDFPVKADLPKEDVSVVEVDVFDGKSLCEEDKGVLPLKKDKYLSEEHSSGIGGSSCMSSPRHSVSDSDEGDSGQTTASTVQYSSVLASGYKGQTPSHQPPVFARSESTQPLLDCEEHPDHLNDSHSKSSYFRRGRELEPECEETFCPVQEEEASPATEDPPASSLSYMPQQSGYRPQ</sequence>
<dbReference type="PROSITE" id="PS50853">
    <property type="entry name" value="FN3"/>
    <property type="match status" value="2"/>
</dbReference>
<dbReference type="InterPro" id="IPR036116">
    <property type="entry name" value="FN3_sf"/>
</dbReference>
<dbReference type="InterPro" id="IPR003961">
    <property type="entry name" value="FN3_dom"/>
</dbReference>
<protein>
    <recommendedName>
        <fullName evidence="13">Fibronectin type-III domain-containing protein</fullName>
    </recommendedName>
</protein>
<evidence type="ECO:0000256" key="7">
    <source>
        <dbReference type="ARBA" id="ARBA00023136"/>
    </source>
</evidence>
<feature type="compositionally biased region" description="Acidic residues" evidence="11">
    <location>
        <begin position="843"/>
        <end position="857"/>
    </location>
</feature>
<keyword evidence="6 12" id="KW-1133">Transmembrane helix</keyword>
<dbReference type="CDD" id="cd00063">
    <property type="entry name" value="FN3"/>
    <property type="match status" value="2"/>
</dbReference>
<evidence type="ECO:0000256" key="2">
    <source>
        <dbReference type="ARBA" id="ARBA00008921"/>
    </source>
</evidence>
<dbReference type="PANTHER" id="PTHR48423">
    <property type="entry name" value="INTERLEUKIN-27 RECEPTOR SUBUNIT ALPHA"/>
    <property type="match status" value="1"/>
</dbReference>
<feature type="compositionally biased region" description="Polar residues" evidence="11">
    <location>
        <begin position="867"/>
        <end position="881"/>
    </location>
</feature>
<reference evidence="14 15" key="1">
    <citation type="submission" date="2020-04" db="EMBL/GenBank/DDBJ databases">
        <title>Chromosome-level genome assembly of a cyprinid fish Onychostoma macrolepis by integration of Nanopore Sequencing, Bionano and Hi-C technology.</title>
        <authorList>
            <person name="Wang D."/>
        </authorList>
    </citation>
    <scope>NUCLEOTIDE SEQUENCE [LARGE SCALE GENOMIC DNA]</scope>
    <source>
        <strain evidence="14">SWU-2019</strain>
        <tissue evidence="14">Muscle</tissue>
    </source>
</reference>
<gene>
    <name evidence="14" type="ORF">G5714_010651</name>
</gene>
<evidence type="ECO:0000259" key="13">
    <source>
        <dbReference type="PROSITE" id="PS50853"/>
    </source>
</evidence>
<evidence type="ECO:0000256" key="12">
    <source>
        <dbReference type="SAM" id="Phobius"/>
    </source>
</evidence>
<dbReference type="Proteomes" id="UP000579812">
    <property type="component" value="Unassembled WGS sequence"/>
</dbReference>
<feature type="region of interest" description="Disordered" evidence="11">
    <location>
        <begin position="749"/>
        <end position="781"/>
    </location>
</feature>
<dbReference type="EMBL" id="JAAMOB010000010">
    <property type="protein sequence ID" value="KAF4107892.1"/>
    <property type="molecule type" value="Genomic_DNA"/>
</dbReference>
<evidence type="ECO:0000313" key="14">
    <source>
        <dbReference type="EMBL" id="KAF4107892.1"/>
    </source>
</evidence>
<comment type="caution">
    <text evidence="14">The sequence shown here is derived from an EMBL/GenBank/DDBJ whole genome shotgun (WGS) entry which is preliminary data.</text>
</comment>
<comment type="subcellular location">
    <subcellularLocation>
        <location evidence="1">Membrane</location>
        <topology evidence="1">Single-pass type I membrane protein</topology>
    </subcellularLocation>
</comment>
<dbReference type="SMART" id="SM00060">
    <property type="entry name" value="FN3"/>
    <property type="match status" value="4"/>
</dbReference>
<evidence type="ECO:0000256" key="11">
    <source>
        <dbReference type="SAM" id="MobiDB-lite"/>
    </source>
</evidence>
<dbReference type="InterPro" id="IPR036179">
    <property type="entry name" value="Ig-like_dom_sf"/>
</dbReference>
<evidence type="ECO:0000256" key="1">
    <source>
        <dbReference type="ARBA" id="ARBA00004479"/>
    </source>
</evidence>
<feature type="domain" description="Fibronectin type-III" evidence="13">
    <location>
        <begin position="251"/>
        <end position="351"/>
    </location>
</feature>
<proteinExistence type="inferred from homology"/>
<comment type="similarity">
    <text evidence="2">Belongs to the type I cytokine receptor family. Type 2 subfamily.</text>
</comment>
<dbReference type="AlphaFoldDB" id="A0A7J6CQ02"/>
<dbReference type="GO" id="GO:0005886">
    <property type="term" value="C:plasma membrane"/>
    <property type="evidence" value="ECO:0007669"/>
    <property type="project" value="UniProtKB-ARBA"/>
</dbReference>
<feature type="region of interest" description="Disordered" evidence="11">
    <location>
        <begin position="817"/>
        <end position="881"/>
    </location>
</feature>
<dbReference type="InterPro" id="IPR013783">
    <property type="entry name" value="Ig-like_fold"/>
</dbReference>
<keyword evidence="8" id="KW-0675">Receptor</keyword>
<dbReference type="Pfam" id="PF00041">
    <property type="entry name" value="fn3"/>
    <property type="match status" value="2"/>
</dbReference>
<keyword evidence="5" id="KW-0677">Repeat</keyword>
<evidence type="ECO:0000256" key="5">
    <source>
        <dbReference type="ARBA" id="ARBA00022737"/>
    </source>
</evidence>
<feature type="transmembrane region" description="Helical" evidence="12">
    <location>
        <begin position="657"/>
        <end position="678"/>
    </location>
</feature>
<dbReference type="PANTHER" id="PTHR48423:SF1">
    <property type="entry name" value="INTERLEUKIN-27 RECEPTOR SUBUNIT ALPHA"/>
    <property type="match status" value="1"/>
</dbReference>
<feature type="compositionally biased region" description="Basic and acidic residues" evidence="11">
    <location>
        <begin position="818"/>
        <end position="830"/>
    </location>
</feature>
<dbReference type="SUPFAM" id="SSF48726">
    <property type="entry name" value="Immunoglobulin"/>
    <property type="match status" value="1"/>
</dbReference>
<evidence type="ECO:0000256" key="3">
    <source>
        <dbReference type="ARBA" id="ARBA00022692"/>
    </source>
</evidence>
<evidence type="ECO:0000256" key="10">
    <source>
        <dbReference type="ARBA" id="ARBA00023319"/>
    </source>
</evidence>
<evidence type="ECO:0000256" key="9">
    <source>
        <dbReference type="ARBA" id="ARBA00023180"/>
    </source>
</evidence>
<keyword evidence="7 12" id="KW-0472">Membrane</keyword>
<accession>A0A7J6CQ02</accession>
<keyword evidence="3 12" id="KW-0812">Transmembrane</keyword>
<feature type="domain" description="Fibronectin type-III" evidence="13">
    <location>
        <begin position="555"/>
        <end position="653"/>
    </location>
</feature>
<keyword evidence="15" id="KW-1185">Reference proteome</keyword>
<dbReference type="SUPFAM" id="SSF49265">
    <property type="entry name" value="Fibronectin type III"/>
    <property type="match status" value="3"/>
</dbReference>
<keyword evidence="4" id="KW-0732">Signal</keyword>
<evidence type="ECO:0000256" key="4">
    <source>
        <dbReference type="ARBA" id="ARBA00022729"/>
    </source>
</evidence>
<organism evidence="14 15">
    <name type="scientific">Onychostoma macrolepis</name>
    <dbReference type="NCBI Taxonomy" id="369639"/>
    <lineage>
        <taxon>Eukaryota</taxon>
        <taxon>Metazoa</taxon>
        <taxon>Chordata</taxon>
        <taxon>Craniata</taxon>
        <taxon>Vertebrata</taxon>
        <taxon>Euteleostomi</taxon>
        <taxon>Actinopterygii</taxon>
        <taxon>Neopterygii</taxon>
        <taxon>Teleostei</taxon>
        <taxon>Ostariophysi</taxon>
        <taxon>Cypriniformes</taxon>
        <taxon>Cyprinidae</taxon>
        <taxon>Acrossocheilinae</taxon>
        <taxon>Onychostoma</taxon>
    </lineage>
</organism>
<keyword evidence="9" id="KW-0325">Glycoprotein</keyword>
<name>A0A7J6CQ02_9TELE</name>
<evidence type="ECO:0000256" key="6">
    <source>
        <dbReference type="ARBA" id="ARBA00022989"/>
    </source>
</evidence>
<dbReference type="Gene3D" id="2.60.40.10">
    <property type="entry name" value="Immunoglobulins"/>
    <property type="match status" value="6"/>
</dbReference>
<evidence type="ECO:0000313" key="15">
    <source>
        <dbReference type="Proteomes" id="UP000579812"/>
    </source>
</evidence>